<comment type="caution">
    <text evidence="7">The sequence shown here is derived from an EMBL/GenBank/DDBJ whole genome shotgun (WGS) entry which is preliminary data.</text>
</comment>
<feature type="region of interest" description="Disordered" evidence="5">
    <location>
        <begin position="964"/>
        <end position="985"/>
    </location>
</feature>
<evidence type="ECO:0000256" key="1">
    <source>
        <dbReference type="ARBA" id="ARBA00004123"/>
    </source>
</evidence>
<evidence type="ECO:0000256" key="5">
    <source>
        <dbReference type="SAM" id="MobiDB-lite"/>
    </source>
</evidence>
<dbReference type="PANTHER" id="PTHR10997">
    <property type="entry name" value="IMPORTIN-7, 8, 11"/>
    <property type="match status" value="1"/>
</dbReference>
<dbReference type="EMBL" id="JARPMG010000009">
    <property type="protein sequence ID" value="KAJ8098311.1"/>
    <property type="molecule type" value="Genomic_DNA"/>
</dbReference>
<keyword evidence="3" id="KW-0653">Protein transport</keyword>
<evidence type="ECO:0000256" key="2">
    <source>
        <dbReference type="ARBA" id="ARBA00022448"/>
    </source>
</evidence>
<feature type="domain" description="Importin N-terminal" evidence="6">
    <location>
        <begin position="23"/>
        <end position="101"/>
    </location>
</feature>
<keyword evidence="4" id="KW-0539">Nucleus</keyword>
<dbReference type="GeneID" id="80884884"/>
<dbReference type="InterPro" id="IPR001494">
    <property type="entry name" value="Importin-beta_N"/>
</dbReference>
<evidence type="ECO:0000313" key="7">
    <source>
        <dbReference type="EMBL" id="KAJ8098311.1"/>
    </source>
</evidence>
<evidence type="ECO:0000256" key="3">
    <source>
        <dbReference type="ARBA" id="ARBA00022927"/>
    </source>
</evidence>
<organism evidence="7 8">
    <name type="scientific">Lipomyces tetrasporus</name>
    <dbReference type="NCBI Taxonomy" id="54092"/>
    <lineage>
        <taxon>Eukaryota</taxon>
        <taxon>Fungi</taxon>
        <taxon>Dikarya</taxon>
        <taxon>Ascomycota</taxon>
        <taxon>Saccharomycotina</taxon>
        <taxon>Lipomycetes</taxon>
        <taxon>Lipomycetales</taxon>
        <taxon>Lipomycetaceae</taxon>
        <taxon>Lipomyces</taxon>
    </lineage>
</organism>
<accession>A0AAD7QN81</accession>
<feature type="compositionally biased region" description="Acidic residues" evidence="5">
    <location>
        <begin position="964"/>
        <end position="974"/>
    </location>
</feature>
<name>A0AAD7QN81_9ASCO</name>
<dbReference type="RefSeq" id="XP_056041761.1">
    <property type="nucleotide sequence ID" value="XM_056189718.1"/>
</dbReference>
<evidence type="ECO:0000259" key="6">
    <source>
        <dbReference type="PROSITE" id="PS50166"/>
    </source>
</evidence>
<dbReference type="SUPFAM" id="SSF48371">
    <property type="entry name" value="ARM repeat"/>
    <property type="match status" value="1"/>
</dbReference>
<dbReference type="Pfam" id="PF25018">
    <property type="entry name" value="HEAT_IPO9_c"/>
    <property type="match status" value="1"/>
</dbReference>
<proteinExistence type="predicted"/>
<evidence type="ECO:0000313" key="8">
    <source>
        <dbReference type="Proteomes" id="UP001217417"/>
    </source>
</evidence>
<dbReference type="GO" id="GO:0006606">
    <property type="term" value="P:protein import into nucleus"/>
    <property type="evidence" value="ECO:0007669"/>
    <property type="project" value="TreeGrafter"/>
</dbReference>
<keyword evidence="2" id="KW-0813">Transport</keyword>
<comment type="subcellular location">
    <subcellularLocation>
        <location evidence="1">Nucleus</location>
    </subcellularLocation>
</comment>
<dbReference type="PROSITE" id="PS50166">
    <property type="entry name" value="IMPORTIN_B_NT"/>
    <property type="match status" value="1"/>
</dbReference>
<reference evidence="7" key="1">
    <citation type="submission" date="2023-03" db="EMBL/GenBank/DDBJ databases">
        <title>Near-Complete genome sequence of Lipomyces tetrasporous NRRL Y-64009, an oleaginous yeast capable of growing on lignocellulosic hydrolysates.</title>
        <authorList>
            <consortium name="Lawrence Berkeley National Laboratory"/>
            <person name="Jagtap S.S."/>
            <person name="Liu J.-J."/>
            <person name="Walukiewicz H.E."/>
            <person name="Pangilinan J."/>
            <person name="Lipzen A."/>
            <person name="Ahrendt S."/>
            <person name="Koriabine M."/>
            <person name="Cobaugh K."/>
            <person name="Salamov A."/>
            <person name="Yoshinaga Y."/>
            <person name="Ng V."/>
            <person name="Daum C."/>
            <person name="Grigoriev I.V."/>
            <person name="Slininger P.J."/>
            <person name="Dien B.S."/>
            <person name="Jin Y.-S."/>
            <person name="Rao C.V."/>
        </authorList>
    </citation>
    <scope>NUCLEOTIDE SEQUENCE</scope>
    <source>
        <strain evidence="7">NRRL Y-64009</strain>
    </source>
</reference>
<dbReference type="PANTHER" id="PTHR10997:SF9">
    <property type="entry name" value="IMPORTIN-9"/>
    <property type="match status" value="1"/>
</dbReference>
<dbReference type="GO" id="GO:0031267">
    <property type="term" value="F:small GTPase binding"/>
    <property type="evidence" value="ECO:0007669"/>
    <property type="project" value="InterPro"/>
</dbReference>
<dbReference type="GO" id="GO:0005829">
    <property type="term" value="C:cytosol"/>
    <property type="evidence" value="ECO:0007669"/>
    <property type="project" value="TreeGrafter"/>
</dbReference>
<protein>
    <submittedName>
        <fullName evidence="7">Armadillo-type protein</fullName>
    </submittedName>
</protein>
<evidence type="ECO:0000256" key="4">
    <source>
        <dbReference type="ARBA" id="ARBA00023242"/>
    </source>
</evidence>
<dbReference type="InterPro" id="IPR016024">
    <property type="entry name" value="ARM-type_fold"/>
</dbReference>
<dbReference type="InterPro" id="IPR011989">
    <property type="entry name" value="ARM-like"/>
</dbReference>
<dbReference type="Proteomes" id="UP001217417">
    <property type="component" value="Unassembled WGS sequence"/>
</dbReference>
<keyword evidence="8" id="KW-1185">Reference proteome</keyword>
<dbReference type="Gene3D" id="1.25.10.10">
    <property type="entry name" value="Leucine-rich Repeat Variant"/>
    <property type="match status" value="1"/>
</dbReference>
<gene>
    <name evidence="7" type="ORF">POJ06DRAFT_277553</name>
</gene>
<dbReference type="InterPro" id="IPR056840">
    <property type="entry name" value="HEAT_IPO9_central"/>
</dbReference>
<dbReference type="Pfam" id="PF03810">
    <property type="entry name" value="IBN_N"/>
    <property type="match status" value="1"/>
</dbReference>
<sequence length="1036" mass="114872">MDQQVVDLLNATQSADREIRTSAEQQLRNFQETEGDYLATSLINVGTTTSYPIALRQSALLVLKLTIARTWSLQFEEFVETALSPNVKTVIREELFQILRSPERKLRSLAANLVSKISSADFPDEWPELFDDLMSLLRSPETESVQGALSILKELLDDGLTFEQFASIASGVFDALYNLATSSSYDLGTKANTIDTVRAALNFFNQVETQGESMSEFVCRAVDIWSLVFSNNLALPYTDEARKAGLVLLKHNTAKAIQQMDSTFPSQSKPYLMSRLFSSVWADLSNSSALYASVYINGESEDDLSDPEGEARYIKMLPLEEMEFIRQCVPNHQVQAFFKTSEENMQLFIDLSITMGQVSVEDEDDWREDVNGFVTEELSLSPKYTCRTACSDLFMEMADHALEPLIDALKTRMISLASAQSEQAWRPLEASLFLLETVLVPDRSYGQQLGQIPTIDQLLQIISNGVSSANVFLRARSYIFSGTLCRNLKDILAASDIPEKLFNSTLQASSTDSSFIVRACCQLAIQRFLSAYPRRHSKATQMAIVESVSSLVADAADETPSLLVDSLEAAIKISPDLAILPDSQIIALLFLSAAKDASNIQLTSDTFEAFEYLAQNISADHYQKFCETAIPPLVAGLSTAPSDDELPNATLIVNLLSILVDHAPTPLPSGLVDFVFPKVANILLVSDDNQLLQYGSEFVAHIIQHDPEQLRNWRDIQGKSGVEVVLNITARLLNPAVEESSAMCVGEVVSEIVDKYGRDLGELLGQLLSATAHRLASASNPMFIQNLILVYAHMVTIDPQGVVDFLAEVELEGSTGLESVVRAWLANFDVFKGFQEIRLNVLALAKLYMLHDQSIESIPVQGDLIVEDTNVIITRSRAKNRPYKFTTIPAHVKIVKLLIKELGAIPSNSNIASRAELIPGTATSENAVTNGDGEDDDWEDDFNPAEFGMTMSELQKLARSESNEFDSDAEDGDDAIGYFDPKGGDDETNETLITFFRTLSANEPERFEQIRQNYCSPTERDILKRWKPDVWLTQDS</sequence>
<dbReference type="AlphaFoldDB" id="A0AAD7QN81"/>
<dbReference type="GO" id="GO:0005635">
    <property type="term" value="C:nuclear envelope"/>
    <property type="evidence" value="ECO:0007669"/>
    <property type="project" value="TreeGrafter"/>
</dbReference>
<dbReference type="SMART" id="SM00913">
    <property type="entry name" value="IBN_N"/>
    <property type="match status" value="1"/>
</dbReference>